<dbReference type="EMBL" id="JAEHOE010000169">
    <property type="protein sequence ID" value="KAG2483658.1"/>
    <property type="molecule type" value="Genomic_DNA"/>
</dbReference>
<evidence type="ECO:0000313" key="1">
    <source>
        <dbReference type="EMBL" id="KAG2483658.1"/>
    </source>
</evidence>
<sequence>MAYQTLAPHDAIERAGLVQSVPDSVPEPYAGLAKPGMYSTGLFDCFALPGGTSLCCLTMWCPCVQYGMNAERLAPVSSFQAALAKEPDGVFCGGNRTGACLTHFLLNGCGVGFGTAAHHGTGATCVFPFVVPLHLQLRMYLRSKYGLQAGDFSQTLLTDILALWCCAGCAICQDAREITIRQAVERSQMVRSDGSAPPMQQTMVGDPRMYAPAPAMAPGPAVYGEPVMGVPVSAPGSSVPHMPPGKAD</sequence>
<keyword evidence="2" id="KW-1185">Reference proteome</keyword>
<evidence type="ECO:0000313" key="2">
    <source>
        <dbReference type="Proteomes" id="UP000612055"/>
    </source>
</evidence>
<proteinExistence type="predicted"/>
<dbReference type="AlphaFoldDB" id="A0A836BQJ4"/>
<evidence type="ECO:0008006" key="3">
    <source>
        <dbReference type="Google" id="ProtNLM"/>
    </source>
</evidence>
<dbReference type="InterPro" id="IPR006461">
    <property type="entry name" value="PLAC_motif_containing"/>
</dbReference>
<protein>
    <recommendedName>
        <fullName evidence="3">PLAC8 family protein</fullName>
    </recommendedName>
</protein>
<dbReference type="OrthoDB" id="535279at2759"/>
<name>A0A836BQJ4_9CHLO</name>
<dbReference type="Proteomes" id="UP000612055">
    <property type="component" value="Unassembled WGS sequence"/>
</dbReference>
<dbReference type="NCBIfam" id="TIGR01571">
    <property type="entry name" value="A_thal_Cys_rich"/>
    <property type="match status" value="1"/>
</dbReference>
<accession>A0A836BQJ4</accession>
<comment type="caution">
    <text evidence="1">The sequence shown here is derived from an EMBL/GenBank/DDBJ whole genome shotgun (WGS) entry which is preliminary data.</text>
</comment>
<organism evidence="1 2">
    <name type="scientific">Edaphochlamys debaryana</name>
    <dbReference type="NCBI Taxonomy" id="47281"/>
    <lineage>
        <taxon>Eukaryota</taxon>
        <taxon>Viridiplantae</taxon>
        <taxon>Chlorophyta</taxon>
        <taxon>core chlorophytes</taxon>
        <taxon>Chlorophyceae</taxon>
        <taxon>CS clade</taxon>
        <taxon>Chlamydomonadales</taxon>
        <taxon>Chlamydomonadales incertae sedis</taxon>
        <taxon>Edaphochlamys</taxon>
    </lineage>
</organism>
<dbReference type="PANTHER" id="PTHR15907">
    <property type="entry name" value="DUF614 FAMILY PROTEIN-RELATED"/>
    <property type="match status" value="1"/>
</dbReference>
<dbReference type="Pfam" id="PF04749">
    <property type="entry name" value="PLAC8"/>
    <property type="match status" value="1"/>
</dbReference>
<gene>
    <name evidence="1" type="ORF">HYH03_017461</name>
</gene>
<reference evidence="1" key="1">
    <citation type="journal article" date="2020" name="bioRxiv">
        <title>Comparative genomics of Chlamydomonas.</title>
        <authorList>
            <person name="Craig R.J."/>
            <person name="Hasan A.R."/>
            <person name="Ness R.W."/>
            <person name="Keightley P.D."/>
        </authorList>
    </citation>
    <scope>NUCLEOTIDE SEQUENCE</scope>
    <source>
        <strain evidence="1">CCAP 11/70</strain>
    </source>
</reference>